<evidence type="ECO:0000313" key="3">
    <source>
        <dbReference type="EMBL" id="SHJ85134.1"/>
    </source>
</evidence>
<dbReference type="InterPro" id="IPR008135">
    <property type="entry name" value="Competence-induced_CinA"/>
</dbReference>
<evidence type="ECO:0000313" key="4">
    <source>
        <dbReference type="Proteomes" id="UP000184543"/>
    </source>
</evidence>
<dbReference type="NCBIfam" id="NF001813">
    <property type="entry name" value="PRK00549.1"/>
    <property type="match status" value="1"/>
</dbReference>
<keyword evidence="4" id="KW-1185">Reference proteome</keyword>
<protein>
    <recommendedName>
        <fullName evidence="1">CinA-like protein</fullName>
    </recommendedName>
</protein>
<dbReference type="CDD" id="cd00885">
    <property type="entry name" value="cinA"/>
    <property type="match status" value="1"/>
</dbReference>
<dbReference type="Gene3D" id="3.90.950.20">
    <property type="entry name" value="CinA-like"/>
    <property type="match status" value="1"/>
</dbReference>
<dbReference type="HAMAP" id="MF_00226_B">
    <property type="entry name" value="CinA_B"/>
    <property type="match status" value="1"/>
</dbReference>
<feature type="domain" description="MoaB/Mog" evidence="2">
    <location>
        <begin position="7"/>
        <end position="175"/>
    </location>
</feature>
<organism evidence="3 4">
    <name type="scientific">Pseudozobellia thermophila</name>
    <dbReference type="NCBI Taxonomy" id="192903"/>
    <lineage>
        <taxon>Bacteria</taxon>
        <taxon>Pseudomonadati</taxon>
        <taxon>Bacteroidota</taxon>
        <taxon>Flavobacteriia</taxon>
        <taxon>Flavobacteriales</taxon>
        <taxon>Flavobacteriaceae</taxon>
        <taxon>Pseudozobellia</taxon>
    </lineage>
</organism>
<evidence type="ECO:0000256" key="1">
    <source>
        <dbReference type="HAMAP-Rule" id="MF_00226"/>
    </source>
</evidence>
<dbReference type="NCBIfam" id="TIGR00200">
    <property type="entry name" value="cinA_nterm"/>
    <property type="match status" value="1"/>
</dbReference>
<reference evidence="4" key="1">
    <citation type="submission" date="2016-11" db="EMBL/GenBank/DDBJ databases">
        <authorList>
            <person name="Varghese N."/>
            <person name="Submissions S."/>
        </authorList>
    </citation>
    <scope>NUCLEOTIDE SEQUENCE [LARGE SCALE GENOMIC DNA]</scope>
    <source>
        <strain evidence="4">DSM 19858</strain>
    </source>
</reference>
<dbReference type="RefSeq" id="WP_072995259.1">
    <property type="nucleotide sequence ID" value="NZ_FQYU01000010.1"/>
</dbReference>
<dbReference type="PANTHER" id="PTHR13939:SF0">
    <property type="entry name" value="NMN AMIDOHYDROLASE-LIKE PROTEIN YFAY"/>
    <property type="match status" value="1"/>
</dbReference>
<dbReference type="Gene3D" id="3.40.980.10">
    <property type="entry name" value="MoaB/Mog-like domain"/>
    <property type="match status" value="1"/>
</dbReference>
<dbReference type="SUPFAM" id="SSF142433">
    <property type="entry name" value="CinA-like"/>
    <property type="match status" value="1"/>
</dbReference>
<dbReference type="EMBL" id="FQYU01000010">
    <property type="protein sequence ID" value="SHJ85134.1"/>
    <property type="molecule type" value="Genomic_DNA"/>
</dbReference>
<dbReference type="Gene3D" id="3.30.70.2860">
    <property type="match status" value="1"/>
</dbReference>
<dbReference type="SMART" id="SM00852">
    <property type="entry name" value="MoCF_biosynth"/>
    <property type="match status" value="1"/>
</dbReference>
<sequence length="419" mass="46580">MNPFLAEIITIGDEILIGQITDTNSAFIAKELNKIGVSVYQITSVQDDRDHMLKAFEEARKRVQLVIVTGGLGPTKDDITKDTFCEFFNDTLVQDDEVLKNVENLFRKHISNTPISDINRKQALVPSKAQVLQNVYGTAPGMWMEHGGVVFVSLPGVPFEMKNLMVDKVLPKIMAEFKRPYIIHKTLVTYGMGESAIADRIESWEDSLPGHMKLAYLPSLGKVRLRLTAKGPDRELLERSMERESEKLHALVHDILYGVEDEETLEEVVAKLLTQRKMTLATAESCTGGRIASQITALPGASAYYKGTVVSYATEAKIGLLGVRRDTIDEFSVVSEQVAREMAENVKQLMKTDFAIATTGNAGPTKGDSDAEIGTVFIGIATPRDVIVEKFNMGNHRERIVQKTVHKALELLQKEILKF</sequence>
<dbReference type="SUPFAM" id="SSF53218">
    <property type="entry name" value="Molybdenum cofactor biosynthesis proteins"/>
    <property type="match status" value="1"/>
</dbReference>
<accession>A0A1M6MNX0</accession>
<dbReference type="NCBIfam" id="TIGR00199">
    <property type="entry name" value="PncC_domain"/>
    <property type="match status" value="1"/>
</dbReference>
<dbReference type="Pfam" id="PF00994">
    <property type="entry name" value="MoCF_biosynth"/>
    <property type="match status" value="1"/>
</dbReference>
<dbReference type="Pfam" id="PF18146">
    <property type="entry name" value="CinA_KH"/>
    <property type="match status" value="1"/>
</dbReference>
<dbReference type="STRING" id="192903.SAMN04488513_11077"/>
<dbReference type="InterPro" id="IPR050101">
    <property type="entry name" value="CinA"/>
</dbReference>
<evidence type="ECO:0000259" key="2">
    <source>
        <dbReference type="SMART" id="SM00852"/>
    </source>
</evidence>
<dbReference type="OrthoDB" id="9801454at2"/>
<comment type="similarity">
    <text evidence="1">Belongs to the CinA family.</text>
</comment>
<gene>
    <name evidence="3" type="ORF">SAMN04488513_11077</name>
</gene>
<dbReference type="Pfam" id="PF02464">
    <property type="entry name" value="CinA"/>
    <property type="match status" value="1"/>
</dbReference>
<dbReference type="InterPro" id="IPR036425">
    <property type="entry name" value="MoaB/Mog-like_dom_sf"/>
</dbReference>
<dbReference type="InterPro" id="IPR008136">
    <property type="entry name" value="CinA_C"/>
</dbReference>
<dbReference type="PIRSF" id="PIRSF006728">
    <property type="entry name" value="CinA"/>
    <property type="match status" value="1"/>
</dbReference>
<dbReference type="Proteomes" id="UP000184543">
    <property type="component" value="Unassembled WGS sequence"/>
</dbReference>
<dbReference type="AlphaFoldDB" id="A0A1M6MNX0"/>
<dbReference type="NCBIfam" id="TIGR00177">
    <property type="entry name" value="molyb_syn"/>
    <property type="match status" value="1"/>
</dbReference>
<dbReference type="InterPro" id="IPR041424">
    <property type="entry name" value="CinA_KH"/>
</dbReference>
<dbReference type="PANTHER" id="PTHR13939">
    <property type="entry name" value="NICOTINAMIDE-NUCLEOTIDE AMIDOHYDROLASE PNCC"/>
    <property type="match status" value="1"/>
</dbReference>
<dbReference type="InterPro" id="IPR001453">
    <property type="entry name" value="MoaB/Mog_dom"/>
</dbReference>
<name>A0A1M6MNX0_9FLAO</name>
<proteinExistence type="inferred from homology"/>
<dbReference type="InterPro" id="IPR036653">
    <property type="entry name" value="CinA-like_C"/>
</dbReference>